<dbReference type="PANTHER" id="PTHR43547:SF2">
    <property type="entry name" value="HYBRID SIGNAL TRANSDUCTION HISTIDINE KINASE C"/>
    <property type="match status" value="1"/>
</dbReference>
<dbReference type="Pfam" id="PF16359">
    <property type="entry name" value="RcsD_ABL"/>
    <property type="match status" value="1"/>
</dbReference>
<keyword evidence="4" id="KW-0997">Cell inner membrane</keyword>
<dbReference type="InterPro" id="IPR030861">
    <property type="entry name" value="Ptransferase_RcsD"/>
</dbReference>
<comment type="subunit">
    <text evidence="4">Interacts with RcsC and RcsB.</text>
</comment>
<evidence type="ECO:0000313" key="9">
    <source>
        <dbReference type="Proteomes" id="UP000231901"/>
    </source>
</evidence>
<dbReference type="CDD" id="cd00088">
    <property type="entry name" value="HPT"/>
    <property type="match status" value="1"/>
</dbReference>
<dbReference type="Proteomes" id="UP000231901">
    <property type="component" value="Chromosome"/>
</dbReference>
<evidence type="ECO:0000259" key="6">
    <source>
        <dbReference type="PROSITE" id="PS50109"/>
    </source>
</evidence>
<dbReference type="GeneID" id="66563947"/>
<sequence>MPAAIVRFFLLFILLLLLMTGAYSYNYVNSWMTEKKSALTDTAEGMQKRIDAYRFFTDQIYKNLISDPTPPDTPNINLITLMPNVFYVEKSGHKTDALIFGPHDKTTLGAMHRISQYLDVLWGAKTDIYSMYYLNGQDNSLTMVSTQPLKDISSQFRGSYLSSMVESRKTEMLQQANTLDERESFSPLRKLRFYNDYYFTLRTTFNQPGHLATVIAFDLSINDLIPRNMSRDSFMLRQQTPPVNADASADNDIPTDIRREGALLEISAQLMNSPIKLVYAIPLGRLVTDMLRNNIWVIALNLALLAISLMGVYALRRYYARPKDDLSHHLKEQQRMYGEIVSRIPVGVLVYDFSNNKVMVANALAERLYPHLSLKKISTLAEEHQGVIQATVDNEMYEVRVFHSQHTPSLCLFLLREQDQEILITKKLQLAQREFDKNVSVRKRLFRNLSQEFKQPLSAVHQLALTLRKTGNPPEQQKTIQALIAETSGAIRLMENIALQARLETVEWHLVHDSFSPLTLIDDLMLELLPRIQQKGLKLFNHYKLDPRQTYLGDSELLKKTLSLLLDYSITNTDYGKITLSCEPSAHTPEQLLIRISDTGTDISGMERDNLVHPFATTPLSDRFRHNSGLTLFLCNQLCNKLGGQLQINSRPGLGTQYVLTLKMQPDPLPAEEDEKLLDDITLLLNITSDEVRTIVSRMVSNWGADVVVYDERLVSQDAEITITDDPSRMADDTLLVTSDDTMLVPLGHRRLRTNYNVSQLLLEGLLKLIEQQLDTSPDDPLPEEQDDIGFYVRQLRNSDYYSLFVDTVPEDLKRLYTETQDGDFLSLAQTAHRLKGVFAMLNLHPGKQLCEALEKLITTQDRAQIEANLQQIEGFVTALLQPGGQQYE</sequence>
<dbReference type="GO" id="GO:0005886">
    <property type="term" value="C:plasma membrane"/>
    <property type="evidence" value="ECO:0007669"/>
    <property type="project" value="UniProtKB-SubCell"/>
</dbReference>
<keyword evidence="2 4" id="KW-0597">Phosphoprotein</keyword>
<accession>A0A2K8QJN2</accession>
<proteinExistence type="inferred from homology"/>
<feature type="domain" description="HPt" evidence="7">
    <location>
        <begin position="794"/>
        <end position="889"/>
    </location>
</feature>
<dbReference type="SMART" id="SM00388">
    <property type="entry name" value="HisKA"/>
    <property type="match status" value="1"/>
</dbReference>
<keyword evidence="9" id="KW-1185">Reference proteome</keyword>
<comment type="catalytic activity">
    <reaction evidence="1">
        <text>ATP + protein L-histidine = ADP + protein N-phospho-L-histidine.</text>
        <dbReference type="EC" id="2.7.13.3"/>
    </reaction>
</comment>
<dbReference type="Pfam" id="PF02518">
    <property type="entry name" value="HATPase_c"/>
    <property type="match status" value="1"/>
</dbReference>
<dbReference type="InterPro" id="IPR003661">
    <property type="entry name" value="HisK_dim/P_dom"/>
</dbReference>
<dbReference type="InterPro" id="IPR036097">
    <property type="entry name" value="HisK_dim/P_sf"/>
</dbReference>
<evidence type="ECO:0000256" key="3">
    <source>
        <dbReference type="ARBA" id="ARBA00023012"/>
    </source>
</evidence>
<dbReference type="InterPro" id="IPR036890">
    <property type="entry name" value="HATPase_C_sf"/>
</dbReference>
<comment type="PTM">
    <text evidence="4">Phosphorylated by RcsC.</text>
</comment>
<keyword evidence="4" id="KW-0067">ATP-binding</keyword>
<dbReference type="InterPro" id="IPR003594">
    <property type="entry name" value="HATPase_dom"/>
</dbReference>
<protein>
    <recommendedName>
        <fullName evidence="4">Phosphotransferase RcsD</fullName>
        <ecNumber evidence="4">2.7.2.-</ecNumber>
    </recommendedName>
    <alternativeName>
        <fullName evidence="4">Phosphotransfer intermediate RcsD</fullName>
    </alternativeName>
</protein>
<dbReference type="InterPro" id="IPR038616">
    <property type="entry name" value="RcsD_ABL_sf"/>
</dbReference>
<dbReference type="Gene3D" id="1.10.287.130">
    <property type="match status" value="1"/>
</dbReference>
<dbReference type="CDD" id="cd00082">
    <property type="entry name" value="HisKA"/>
    <property type="match status" value="1"/>
</dbReference>
<comment type="similarity">
    <text evidence="4">Belongs to the RcsD family.</text>
</comment>
<dbReference type="InterPro" id="IPR005467">
    <property type="entry name" value="His_kinase_dom"/>
</dbReference>
<dbReference type="GO" id="GO:0005524">
    <property type="term" value="F:ATP binding"/>
    <property type="evidence" value="ECO:0007669"/>
    <property type="project" value="UniProtKB-UniRule"/>
</dbReference>
<evidence type="ECO:0000256" key="2">
    <source>
        <dbReference type="ARBA" id="ARBA00022553"/>
    </source>
</evidence>
<dbReference type="Gene3D" id="3.30.565.10">
    <property type="entry name" value="Histidine kinase-like ATPase, C-terminal domain"/>
    <property type="match status" value="1"/>
</dbReference>
<evidence type="ECO:0000313" key="8">
    <source>
        <dbReference type="EMBL" id="ATZ93622.1"/>
    </source>
</evidence>
<dbReference type="GO" id="GO:0000155">
    <property type="term" value="F:phosphorelay sensor kinase activity"/>
    <property type="evidence" value="ECO:0007669"/>
    <property type="project" value="InterPro"/>
</dbReference>
<comment type="subcellular location">
    <subcellularLocation>
        <location evidence="4">Cell inner membrane</location>
        <topology evidence="4">Multi-pass membrane protein</topology>
    </subcellularLocation>
</comment>
<evidence type="ECO:0000256" key="1">
    <source>
        <dbReference type="ARBA" id="ARBA00000085"/>
    </source>
</evidence>
<dbReference type="PROSITE" id="PS50894">
    <property type="entry name" value="HPT"/>
    <property type="match status" value="1"/>
</dbReference>
<feature type="transmembrane region" description="Helical" evidence="4">
    <location>
        <begin position="295"/>
        <end position="315"/>
    </location>
</feature>
<keyword evidence="4" id="KW-0418">Kinase</keyword>
<dbReference type="SUPFAM" id="SSF47226">
    <property type="entry name" value="Histidine-containing phosphotransfer domain, HPT domain"/>
    <property type="match status" value="1"/>
</dbReference>
<dbReference type="KEGG" id="dfn:CVE23_06280"/>
<name>A0A2K8QJN2_9GAMM</name>
<feature type="modified residue" description="Phosphohistidine" evidence="4 5">
    <location>
        <position position="833"/>
    </location>
</feature>
<dbReference type="HAMAP" id="MF_00980">
    <property type="entry name" value="RcsD"/>
    <property type="match status" value="1"/>
</dbReference>
<dbReference type="PROSITE" id="PS50109">
    <property type="entry name" value="HIS_KIN"/>
    <property type="match status" value="1"/>
</dbReference>
<keyword evidence="4" id="KW-0472">Membrane</keyword>
<dbReference type="InterPro" id="IPR032306">
    <property type="entry name" value="RcsD_ABL"/>
</dbReference>
<evidence type="ECO:0000259" key="7">
    <source>
        <dbReference type="PROSITE" id="PS50894"/>
    </source>
</evidence>
<dbReference type="EMBL" id="CP025003">
    <property type="protein sequence ID" value="ATZ93622.1"/>
    <property type="molecule type" value="Genomic_DNA"/>
</dbReference>
<reference evidence="9" key="1">
    <citation type="journal article" date="2018" name="Genome Announc.">
        <title>Complete genome sequence of a Dickeya fangzhongdai type strain causing bleeding canker of pear tree trunks.</title>
        <authorList>
            <person name="Zhao Y."/>
            <person name="Tian Y."/>
            <person name="Li X."/>
            <person name="Hu B."/>
        </authorList>
    </citation>
    <scope>NUCLEOTIDE SEQUENCE [LARGE SCALE GENOMIC DNA]</scope>
    <source>
        <strain evidence="9">DSM 101947</strain>
    </source>
</reference>
<feature type="domain" description="Histidine kinase" evidence="6">
    <location>
        <begin position="448"/>
        <end position="666"/>
    </location>
</feature>
<dbReference type="GO" id="GO:0009927">
    <property type="term" value="F:histidine phosphotransfer kinase activity"/>
    <property type="evidence" value="ECO:0007669"/>
    <property type="project" value="InterPro"/>
</dbReference>
<keyword evidence="4" id="KW-0547">Nucleotide-binding</keyword>
<dbReference type="GO" id="GO:0016774">
    <property type="term" value="F:phosphotransferase activity, carboxyl group as acceptor"/>
    <property type="evidence" value="ECO:0007669"/>
    <property type="project" value="UniProtKB-UniRule"/>
</dbReference>
<dbReference type="NCBIfam" id="NF007907">
    <property type="entry name" value="PRK10618.1"/>
    <property type="match status" value="1"/>
</dbReference>
<dbReference type="RefSeq" id="WP_100849127.1">
    <property type="nucleotide sequence ID" value="NZ_BMJF01000009.1"/>
</dbReference>
<keyword evidence="4" id="KW-1133">Transmembrane helix</keyword>
<dbReference type="SUPFAM" id="SSF55874">
    <property type="entry name" value="ATPase domain of HSP90 chaperone/DNA topoisomerase II/histidine kinase"/>
    <property type="match status" value="1"/>
</dbReference>
<keyword evidence="3 4" id="KW-0902">Two-component regulatory system</keyword>
<dbReference type="Gene3D" id="3.40.50.11620">
    <property type="entry name" value="Phosphotransferase RcsD, RcsD-ABL domain"/>
    <property type="match status" value="1"/>
</dbReference>
<evidence type="ECO:0000256" key="4">
    <source>
        <dbReference type="HAMAP-Rule" id="MF_00980"/>
    </source>
</evidence>
<dbReference type="InterPro" id="IPR036641">
    <property type="entry name" value="HPT_dom_sf"/>
</dbReference>
<dbReference type="Gene3D" id="1.20.120.160">
    <property type="entry name" value="HPT domain"/>
    <property type="match status" value="1"/>
</dbReference>
<dbReference type="EC" id="2.7.2.-" evidence="4"/>
<comment type="caution">
    <text evidence="4">Lacks conserved residue(s) required for the propagation of feature annotation.</text>
</comment>
<keyword evidence="4" id="KW-1003">Cell membrane</keyword>
<keyword evidence="4" id="KW-0812">Transmembrane</keyword>
<dbReference type="Pfam" id="PF01627">
    <property type="entry name" value="Hpt"/>
    <property type="match status" value="1"/>
</dbReference>
<keyword evidence="4 8" id="KW-0808">Transferase</keyword>
<dbReference type="InterPro" id="IPR008207">
    <property type="entry name" value="Sig_transdc_His_kin_Hpt_dom"/>
</dbReference>
<comment type="function">
    <text evidence="4">Component of the Rcs signaling system, which controls transcription of numerous genes. RcsD is a phosphotransfer intermediate between the sensor kinase RcsC and the response regulator RcsB. It acquires a phosphoryl group from RcsC and transfers it to RcsB.</text>
</comment>
<dbReference type="PANTHER" id="PTHR43547">
    <property type="entry name" value="TWO-COMPONENT HISTIDINE KINASE"/>
    <property type="match status" value="1"/>
</dbReference>
<gene>
    <name evidence="4" type="primary">rcsD</name>
    <name evidence="8" type="ORF">CVE23_06280</name>
</gene>
<dbReference type="AlphaFoldDB" id="A0A2K8QJN2"/>
<dbReference type="SUPFAM" id="SSF47384">
    <property type="entry name" value="Homodimeric domain of signal transducing histidine kinase"/>
    <property type="match status" value="1"/>
</dbReference>
<organism evidence="8 9">
    <name type="scientific">Dickeya fangzhongdai</name>
    <dbReference type="NCBI Taxonomy" id="1778540"/>
    <lineage>
        <taxon>Bacteria</taxon>
        <taxon>Pseudomonadati</taxon>
        <taxon>Pseudomonadota</taxon>
        <taxon>Gammaproteobacteria</taxon>
        <taxon>Enterobacterales</taxon>
        <taxon>Pectobacteriaceae</taxon>
        <taxon>Dickeya</taxon>
    </lineage>
</organism>
<dbReference type="SMART" id="SM00387">
    <property type="entry name" value="HATPase_c"/>
    <property type="match status" value="1"/>
</dbReference>
<evidence type="ECO:0000256" key="5">
    <source>
        <dbReference type="PROSITE-ProRule" id="PRU00110"/>
    </source>
</evidence>